<sequence>MRLDPSSDDEYELFQLFERYYMSCAEHAFPLPKDLPDEESNNFAEECYRQWNHPICQRYFAHKQVSGILSELPAGVNVGSSMYENFDEQLNRRRADSSTSRRNLEHVSFPPLASFLRLLEKIDMASKSKQSEIPPPRRSPIDIDFLEDVALHHTRMEAKYDLNTVNF</sequence>
<gene>
    <name evidence="1" type="ORF">KUTeg_020703</name>
</gene>
<dbReference type="EMBL" id="JARBDR010000918">
    <property type="protein sequence ID" value="KAJ8301716.1"/>
    <property type="molecule type" value="Genomic_DNA"/>
</dbReference>
<organism evidence="1 2">
    <name type="scientific">Tegillarca granosa</name>
    <name type="common">Malaysian cockle</name>
    <name type="synonym">Anadara granosa</name>
    <dbReference type="NCBI Taxonomy" id="220873"/>
    <lineage>
        <taxon>Eukaryota</taxon>
        <taxon>Metazoa</taxon>
        <taxon>Spiralia</taxon>
        <taxon>Lophotrochozoa</taxon>
        <taxon>Mollusca</taxon>
        <taxon>Bivalvia</taxon>
        <taxon>Autobranchia</taxon>
        <taxon>Pteriomorphia</taxon>
        <taxon>Arcoida</taxon>
        <taxon>Arcoidea</taxon>
        <taxon>Arcidae</taxon>
        <taxon>Tegillarca</taxon>
    </lineage>
</organism>
<name>A0ABQ9E8P5_TEGGR</name>
<proteinExistence type="predicted"/>
<evidence type="ECO:0000313" key="2">
    <source>
        <dbReference type="Proteomes" id="UP001217089"/>
    </source>
</evidence>
<evidence type="ECO:0000313" key="1">
    <source>
        <dbReference type="EMBL" id="KAJ8301716.1"/>
    </source>
</evidence>
<keyword evidence="2" id="KW-1185">Reference proteome</keyword>
<dbReference type="Proteomes" id="UP001217089">
    <property type="component" value="Unassembled WGS sequence"/>
</dbReference>
<reference evidence="1 2" key="1">
    <citation type="submission" date="2022-12" db="EMBL/GenBank/DDBJ databases">
        <title>Chromosome-level genome of Tegillarca granosa.</title>
        <authorList>
            <person name="Kim J."/>
        </authorList>
    </citation>
    <scope>NUCLEOTIDE SEQUENCE [LARGE SCALE GENOMIC DNA]</scope>
    <source>
        <strain evidence="1">Teg-2019</strain>
        <tissue evidence="1">Adductor muscle</tissue>
    </source>
</reference>
<accession>A0ABQ9E8P5</accession>
<protein>
    <submittedName>
        <fullName evidence="1">Uncharacterized protein</fullName>
    </submittedName>
</protein>
<comment type="caution">
    <text evidence="1">The sequence shown here is derived from an EMBL/GenBank/DDBJ whole genome shotgun (WGS) entry which is preliminary data.</text>
</comment>